<gene>
    <name evidence="2" type="ORF">DH2020_013033</name>
</gene>
<reference evidence="2 3" key="1">
    <citation type="journal article" date="2021" name="Comput. Struct. Biotechnol. J.">
        <title>De novo genome assembly of the potent medicinal plant Rehmannia glutinosa using nanopore technology.</title>
        <authorList>
            <person name="Ma L."/>
            <person name="Dong C."/>
            <person name="Song C."/>
            <person name="Wang X."/>
            <person name="Zheng X."/>
            <person name="Niu Y."/>
            <person name="Chen S."/>
            <person name="Feng W."/>
        </authorList>
    </citation>
    <scope>NUCLEOTIDE SEQUENCE [LARGE SCALE GENOMIC DNA]</scope>
    <source>
        <strain evidence="2">DH-2019</strain>
    </source>
</reference>
<dbReference type="InterPro" id="IPR026960">
    <property type="entry name" value="RVT-Znf"/>
</dbReference>
<evidence type="ECO:0000313" key="3">
    <source>
        <dbReference type="Proteomes" id="UP001318860"/>
    </source>
</evidence>
<sequence>MRTIPHHPLESAEVYGNGSGVCKCRTKLRCFLWKCVHGILPTKKALEKRDVKLNPMCSRCSLIEETMEHALRDCEWNSFFWEVCPLRIQFGNMADRESIRDWIVLMKQTGDPEGHEVFAMLLWSVWKARNEVYFENKVRNLHQFIEFAVNRYNEHKQSLLPNSTIIAQRMDEKWKPPTDGFIKINSDASVRDGVGTGIGVVMRDSRGHVEFIKFIELD</sequence>
<dbReference type="PANTHER" id="PTHR47074">
    <property type="entry name" value="BNAC02G40300D PROTEIN"/>
    <property type="match status" value="1"/>
</dbReference>
<organism evidence="2 3">
    <name type="scientific">Rehmannia glutinosa</name>
    <name type="common">Chinese foxglove</name>
    <dbReference type="NCBI Taxonomy" id="99300"/>
    <lineage>
        <taxon>Eukaryota</taxon>
        <taxon>Viridiplantae</taxon>
        <taxon>Streptophyta</taxon>
        <taxon>Embryophyta</taxon>
        <taxon>Tracheophyta</taxon>
        <taxon>Spermatophyta</taxon>
        <taxon>Magnoliopsida</taxon>
        <taxon>eudicotyledons</taxon>
        <taxon>Gunneridae</taxon>
        <taxon>Pentapetalae</taxon>
        <taxon>asterids</taxon>
        <taxon>lamiids</taxon>
        <taxon>Lamiales</taxon>
        <taxon>Orobanchaceae</taxon>
        <taxon>Rehmannieae</taxon>
        <taxon>Rehmannia</taxon>
    </lineage>
</organism>
<dbReference type="PANTHER" id="PTHR47074:SF48">
    <property type="entry name" value="POLYNUCLEOTIDYL TRANSFERASE, RIBONUCLEASE H-LIKE SUPERFAMILY PROTEIN"/>
    <property type="match status" value="1"/>
</dbReference>
<protein>
    <recommendedName>
        <fullName evidence="1">Reverse transcriptase zinc-binding domain-containing protein</fullName>
    </recommendedName>
</protein>
<comment type="caution">
    <text evidence="2">The sequence shown here is derived from an EMBL/GenBank/DDBJ whole genome shotgun (WGS) entry which is preliminary data.</text>
</comment>
<dbReference type="Pfam" id="PF13966">
    <property type="entry name" value="zf-RVT"/>
    <property type="match status" value="1"/>
</dbReference>
<dbReference type="Proteomes" id="UP001318860">
    <property type="component" value="Unassembled WGS sequence"/>
</dbReference>
<feature type="domain" description="Reverse transcriptase zinc-binding" evidence="1">
    <location>
        <begin position="23"/>
        <end position="81"/>
    </location>
</feature>
<accession>A0ABR0X4I4</accession>
<keyword evidence="3" id="KW-1185">Reference proteome</keyword>
<dbReference type="InterPro" id="IPR052929">
    <property type="entry name" value="RNase_H-like_EbsB-rel"/>
</dbReference>
<name>A0ABR0X4I4_REHGL</name>
<proteinExistence type="predicted"/>
<dbReference type="EMBL" id="JABTTQ020000006">
    <property type="protein sequence ID" value="KAK6153394.1"/>
    <property type="molecule type" value="Genomic_DNA"/>
</dbReference>
<evidence type="ECO:0000313" key="2">
    <source>
        <dbReference type="EMBL" id="KAK6153394.1"/>
    </source>
</evidence>
<evidence type="ECO:0000259" key="1">
    <source>
        <dbReference type="Pfam" id="PF13966"/>
    </source>
</evidence>